<protein>
    <submittedName>
        <fullName evidence="4">Claudin domain-containing protein 2 isoform X1</fullName>
    </submittedName>
</protein>
<evidence type="ECO:0000256" key="2">
    <source>
        <dbReference type="SAM" id="SignalP"/>
    </source>
</evidence>
<keyword evidence="3" id="KW-1185">Reference proteome</keyword>
<dbReference type="InterPro" id="IPR004032">
    <property type="entry name" value="PMP22_EMP_MP20"/>
</dbReference>
<dbReference type="RefSeq" id="XP_032120460.1">
    <property type="nucleotide sequence ID" value="XM_032264569.1"/>
</dbReference>
<proteinExistence type="predicted"/>
<organism evidence="3 4">
    <name type="scientific">Sapajus apella</name>
    <name type="common">Brown-capped capuchin</name>
    <name type="synonym">Cebus apella</name>
    <dbReference type="NCBI Taxonomy" id="9515"/>
    <lineage>
        <taxon>Eukaryota</taxon>
        <taxon>Metazoa</taxon>
        <taxon>Chordata</taxon>
        <taxon>Craniata</taxon>
        <taxon>Vertebrata</taxon>
        <taxon>Euteleostomi</taxon>
        <taxon>Mammalia</taxon>
        <taxon>Eutheria</taxon>
        <taxon>Euarchontoglires</taxon>
        <taxon>Primates</taxon>
        <taxon>Haplorrhini</taxon>
        <taxon>Platyrrhini</taxon>
        <taxon>Cebidae</taxon>
        <taxon>Cebinae</taxon>
        <taxon>Sapajus</taxon>
    </lineage>
</organism>
<feature type="region of interest" description="Disordered" evidence="1">
    <location>
        <begin position="63"/>
        <end position="89"/>
    </location>
</feature>
<feature type="region of interest" description="Disordered" evidence="1">
    <location>
        <begin position="129"/>
        <end position="175"/>
    </location>
</feature>
<feature type="chain" id="PRO_5026945875" evidence="2">
    <location>
        <begin position="28"/>
        <end position="312"/>
    </location>
</feature>
<dbReference type="CTD" id="125875"/>
<feature type="signal peptide" evidence="2">
    <location>
        <begin position="1"/>
        <end position="27"/>
    </location>
</feature>
<dbReference type="PROSITE" id="PS01221">
    <property type="entry name" value="PMP22_1"/>
    <property type="match status" value="1"/>
</dbReference>
<evidence type="ECO:0000256" key="1">
    <source>
        <dbReference type="SAM" id="MobiDB-lite"/>
    </source>
</evidence>
<evidence type="ECO:0000313" key="4">
    <source>
        <dbReference type="RefSeq" id="XP_032120460.1"/>
    </source>
</evidence>
<reference evidence="4" key="1">
    <citation type="submission" date="2025-08" db="UniProtKB">
        <authorList>
            <consortium name="RefSeq"/>
        </authorList>
    </citation>
    <scope>IDENTIFICATION</scope>
    <source>
        <tissue evidence="4">Blood</tissue>
    </source>
</reference>
<evidence type="ECO:0000313" key="3">
    <source>
        <dbReference type="Proteomes" id="UP000504640"/>
    </source>
</evidence>
<gene>
    <name evidence="4" type="primary">CLDND2</name>
</gene>
<accession>A0A6J3GRP6</accession>
<dbReference type="AlphaFoldDB" id="A0A6J3GRP6"/>
<keyword evidence="2" id="KW-0732">Signal</keyword>
<dbReference type="Proteomes" id="UP000504640">
    <property type="component" value="Unplaced"/>
</dbReference>
<dbReference type="GO" id="GO:0016020">
    <property type="term" value="C:membrane"/>
    <property type="evidence" value="ECO:0007669"/>
    <property type="project" value="InterPro"/>
</dbReference>
<sequence length="312" mass="33298">MGVKRSLQSGGILLSLLANVLMVLSTATNYWTRQHEGHSGLWQECNHRVCSNIPCQSEEARPALMSDGTSDPQGSGHRAGPTARHPPLPSRAQMQLSLLDRGSHEPLPQACGLIPEPLPIPVAAVTAGPDVTSKARSKRLTPGRGSRTPGQVPGGGRSQESFRLRPKPSRLGAVPAGAEAPTLLSHAGRDSGVHGAGGGLRRGGHGVGTVDSVARGRVAAGPDHKRLPLPRRTAAADSLDRLHGEEHVEEQRLLLLVLFFWVAGLTLLNSRGRLLSTGRHDRAEHRRHQRIPRVSVTVSCLGQNKGTAFFVF</sequence>
<dbReference type="Gene3D" id="1.20.140.150">
    <property type="match status" value="1"/>
</dbReference>
<dbReference type="GeneID" id="116540813"/>
<name>A0A6J3GRP6_SAPAP</name>